<dbReference type="PANTHER" id="PTHR44051:SF21">
    <property type="entry name" value="GLUTATHIONE S-TRANSFERASE FAMILY PROTEIN"/>
    <property type="match status" value="1"/>
</dbReference>
<dbReference type="Pfam" id="PF13410">
    <property type="entry name" value="GST_C_2"/>
    <property type="match status" value="1"/>
</dbReference>
<evidence type="ECO:0000313" key="2">
    <source>
        <dbReference type="EMBL" id="MTD95563.1"/>
    </source>
</evidence>
<feature type="domain" description="GST N-terminal" evidence="1">
    <location>
        <begin position="6"/>
        <end position="87"/>
    </location>
</feature>
<keyword evidence="2" id="KW-0808">Transferase</keyword>
<dbReference type="InterPro" id="IPR036249">
    <property type="entry name" value="Thioredoxin-like_sf"/>
</dbReference>
<gene>
    <name evidence="2" type="ORF">GIW81_14580</name>
</gene>
<protein>
    <submittedName>
        <fullName evidence="2">Glutathione S-transferase</fullName>
    </submittedName>
</protein>
<dbReference type="RefSeq" id="WP_154740096.1">
    <property type="nucleotide sequence ID" value="NZ_WMBQ01000002.1"/>
</dbReference>
<dbReference type="Pfam" id="PF13409">
    <property type="entry name" value="GST_N_2"/>
    <property type="match status" value="1"/>
</dbReference>
<dbReference type="Gene3D" id="3.40.30.10">
    <property type="entry name" value="Glutaredoxin"/>
    <property type="match status" value="1"/>
</dbReference>
<dbReference type="PANTHER" id="PTHR44051">
    <property type="entry name" value="GLUTATHIONE S-TRANSFERASE-RELATED"/>
    <property type="match status" value="1"/>
</dbReference>
<dbReference type="Proteomes" id="UP000440694">
    <property type="component" value="Unassembled WGS sequence"/>
</dbReference>
<dbReference type="SUPFAM" id="SSF47616">
    <property type="entry name" value="GST C-terminal domain-like"/>
    <property type="match status" value="1"/>
</dbReference>
<dbReference type="CDD" id="cd03207">
    <property type="entry name" value="GST_C_8"/>
    <property type="match status" value="1"/>
</dbReference>
<evidence type="ECO:0000259" key="1">
    <source>
        <dbReference type="PROSITE" id="PS50404"/>
    </source>
</evidence>
<dbReference type="EMBL" id="WMBQ01000002">
    <property type="protein sequence ID" value="MTD95563.1"/>
    <property type="molecule type" value="Genomic_DNA"/>
</dbReference>
<dbReference type="SFLD" id="SFLDG01150">
    <property type="entry name" value="Main.1:_Beta-like"/>
    <property type="match status" value="1"/>
</dbReference>
<dbReference type="SUPFAM" id="SSF52833">
    <property type="entry name" value="Thioredoxin-like"/>
    <property type="match status" value="1"/>
</dbReference>
<dbReference type="InterPro" id="IPR004045">
    <property type="entry name" value="Glutathione_S-Trfase_N"/>
</dbReference>
<dbReference type="CDD" id="cd03046">
    <property type="entry name" value="GST_N_GTT1_like"/>
    <property type="match status" value="1"/>
</dbReference>
<proteinExistence type="predicted"/>
<dbReference type="PROSITE" id="PS50404">
    <property type="entry name" value="GST_NTER"/>
    <property type="match status" value="1"/>
</dbReference>
<reference evidence="2 3" key="1">
    <citation type="submission" date="2019-11" db="EMBL/GenBank/DDBJ databases">
        <title>Identification of a novel strain.</title>
        <authorList>
            <person name="Xu Q."/>
            <person name="Wang G."/>
        </authorList>
    </citation>
    <scope>NUCLEOTIDE SEQUENCE [LARGE SCALE GENOMIC DNA]</scope>
    <source>
        <strain evidence="3">xq</strain>
    </source>
</reference>
<dbReference type="InterPro" id="IPR040079">
    <property type="entry name" value="Glutathione_S-Trfase"/>
</dbReference>
<accession>A0A6I3KMA3</accession>
<name>A0A6I3KMA3_9HYPH</name>
<dbReference type="GO" id="GO:0016740">
    <property type="term" value="F:transferase activity"/>
    <property type="evidence" value="ECO:0007669"/>
    <property type="project" value="UniProtKB-KW"/>
</dbReference>
<dbReference type="SFLD" id="SFLDS00019">
    <property type="entry name" value="Glutathione_Transferase_(cytos"/>
    <property type="match status" value="1"/>
</dbReference>
<dbReference type="SFLD" id="SFLDG00358">
    <property type="entry name" value="Main_(cytGST)"/>
    <property type="match status" value="1"/>
</dbReference>
<dbReference type="Gene3D" id="1.20.1050.10">
    <property type="match status" value="1"/>
</dbReference>
<organism evidence="2 3">
    <name type="scientific">Hyphomicrobium album</name>
    <dbReference type="NCBI Taxonomy" id="2665159"/>
    <lineage>
        <taxon>Bacteria</taxon>
        <taxon>Pseudomonadati</taxon>
        <taxon>Pseudomonadota</taxon>
        <taxon>Alphaproteobacteria</taxon>
        <taxon>Hyphomicrobiales</taxon>
        <taxon>Hyphomicrobiaceae</taxon>
        <taxon>Hyphomicrobium</taxon>
    </lineage>
</organism>
<sequence length="213" mass="23588">MPEAQKPRLKLYHASPSRSSVTLWMLEELGEPFEIELLSLKNGDQRKPEYLAVNPMGKVPTLDDGGTIVSEVSAICCYLADAYPKAGLAPAVHDKLRGPYLKWLFYVPSCVEPAVLDKAMNRPPPPRSTAGWADYDTVIEVLRAAAAKSAPYLLGERFTAADVVVGSSLRWLMQFKLIPELPEFVAYTDTLKKHPALQRQLAKDEAYARQTSG</sequence>
<dbReference type="AlphaFoldDB" id="A0A6I3KMA3"/>
<dbReference type="InterPro" id="IPR036282">
    <property type="entry name" value="Glutathione-S-Trfase_C_sf"/>
</dbReference>
<keyword evidence="3" id="KW-1185">Reference proteome</keyword>
<evidence type="ECO:0000313" key="3">
    <source>
        <dbReference type="Proteomes" id="UP000440694"/>
    </source>
</evidence>
<comment type="caution">
    <text evidence="2">The sequence shown here is derived from an EMBL/GenBank/DDBJ whole genome shotgun (WGS) entry which is preliminary data.</text>
</comment>